<sequence>MKMFKEVYAVFEVTKTELKFAVGVFRDNTGLKVICKERIKGKWLTDEDEIIDVFRVSTRLKKFVSNYNVSFNSKLQRICIVFPSNTLLIKDAVANILLNKTENIVTVNHINNLYEQARRINFDDRNIVINLKPYLFSINNHIKSAIPPINATNVNSVSMNAKVYTINKKVYNSFLSVLEHAGLEKLTLSFDVYTIARQINDDRTFKDNFITINWGYNNIDISYFCKETLIKKESINFGIENIIQNLATKINSKFEVANKYIFKLLDFSSKDKEDSVIYRKYIASEKKLYELKPSDLKTYVTEEINYVIDKVDNYISKELQFLKSARIIHVGKMTEIAGFEKILQRSKYKVISSIYYSLVTGASEIWLTSMCGMIKLSRINNKNSSEIITSNGRFKKQILFNDYNFPKVNHNVVNPQLNGHNRVIVDPRIINNNQRVMINKNSHLLNQRMQYNQQKSFQNNNNYVPNANKLVQNNHSWESINNFNSNYQNGNGPISEEYTYEKQKNR</sequence>
<evidence type="ECO:0000313" key="3">
    <source>
        <dbReference type="Proteomes" id="UP000067243"/>
    </source>
</evidence>
<dbReference type="STRING" id="216946.STURO_v1c02350"/>
<dbReference type="SUPFAM" id="SSF53067">
    <property type="entry name" value="Actin-like ATPase domain"/>
    <property type="match status" value="1"/>
</dbReference>
<name>A0A0K1P6K1_9MOLU</name>
<evidence type="ECO:0000259" key="1">
    <source>
        <dbReference type="SMART" id="SM00842"/>
    </source>
</evidence>
<gene>
    <name evidence="2" type="primary">ftsA</name>
    <name evidence="2" type="ORF">STURON_00236</name>
</gene>
<dbReference type="PATRIC" id="fig|216946.3.peg.235"/>
<evidence type="ECO:0000313" key="2">
    <source>
        <dbReference type="EMBL" id="AKU79482.1"/>
    </source>
</evidence>
<organism evidence="2 3">
    <name type="scientific">Spiroplasma turonicum</name>
    <dbReference type="NCBI Taxonomy" id="216946"/>
    <lineage>
        <taxon>Bacteria</taxon>
        <taxon>Bacillati</taxon>
        <taxon>Mycoplasmatota</taxon>
        <taxon>Mollicutes</taxon>
        <taxon>Entomoplasmatales</taxon>
        <taxon>Spiroplasmataceae</taxon>
        <taxon>Spiroplasma</taxon>
    </lineage>
</organism>
<dbReference type="Proteomes" id="UP000067243">
    <property type="component" value="Chromosome"/>
</dbReference>
<dbReference type="GO" id="GO:0051301">
    <property type="term" value="P:cell division"/>
    <property type="evidence" value="ECO:0007669"/>
    <property type="project" value="UniProtKB-KW"/>
</dbReference>
<protein>
    <submittedName>
        <fullName evidence="2">Cell division protein FtsA</fullName>
    </submittedName>
</protein>
<keyword evidence="3" id="KW-1185">Reference proteome</keyword>
<proteinExistence type="predicted"/>
<accession>A0A0K1P6K1</accession>
<dbReference type="InterPro" id="IPR043129">
    <property type="entry name" value="ATPase_NBD"/>
</dbReference>
<dbReference type="Gene3D" id="3.30.420.40">
    <property type="match status" value="2"/>
</dbReference>
<feature type="domain" description="SHS2" evidence="1">
    <location>
        <begin position="8"/>
        <end position="199"/>
    </location>
</feature>
<keyword evidence="2" id="KW-0132">Cell division</keyword>
<dbReference type="InterPro" id="IPR003494">
    <property type="entry name" value="SHS2_FtsA"/>
</dbReference>
<dbReference type="SMART" id="SM00842">
    <property type="entry name" value="FtsA"/>
    <property type="match status" value="1"/>
</dbReference>
<dbReference type="AlphaFoldDB" id="A0A0K1P6K1"/>
<reference evidence="2 3" key="1">
    <citation type="journal article" date="2015" name="Genome Announc.">
        <title>Complete Genome Sequence of Spiroplasma turonicum Strain Tab4cT, a Parasite of a Horse Fly, Haematopota sp. (Diptera: Tabanidae).</title>
        <authorList>
            <person name="Davis R.E."/>
            <person name="Shao J."/>
            <person name="Zhao Y."/>
            <person name="Gasparich G.E."/>
            <person name="Gaynor B.J."/>
            <person name="Donofrio N."/>
        </authorList>
    </citation>
    <scope>NUCLEOTIDE SEQUENCE [LARGE SCALE GENOMIC DNA]</scope>
    <source>
        <strain evidence="2 3">Tab4c</strain>
    </source>
</reference>
<keyword evidence="2" id="KW-0131">Cell cycle</keyword>
<dbReference type="KEGG" id="stur:STURON_00236"/>
<dbReference type="EMBL" id="CP012328">
    <property type="protein sequence ID" value="AKU79482.1"/>
    <property type="molecule type" value="Genomic_DNA"/>
</dbReference>